<evidence type="ECO:0000313" key="5">
    <source>
        <dbReference type="EMBL" id="MDX5895089.1"/>
    </source>
</evidence>
<dbReference type="PANTHER" id="PTHR11510">
    <property type="entry name" value="MYO-INOSITOL-1 PHOSPHATE SYNTHASE"/>
    <property type="match status" value="1"/>
</dbReference>
<keyword evidence="2" id="KW-0812">Transmembrane</keyword>
<protein>
    <submittedName>
        <fullName evidence="5">Inositol-3-phosphate synthase</fullName>
    </submittedName>
    <submittedName>
        <fullName evidence="4">Myo-inositol-1-phosphate synthase</fullName>
    </submittedName>
</protein>
<dbReference type="STRING" id="42256.RradSPS_2403"/>
<dbReference type="HOGENOM" id="CLU_021486_0_0_11"/>
<dbReference type="Gene3D" id="3.30.360.10">
    <property type="entry name" value="Dihydrodipicolinate Reductase, domain 2"/>
    <property type="match status" value="1"/>
</dbReference>
<dbReference type="eggNOG" id="COG1260">
    <property type="taxonomic scope" value="Bacteria"/>
</dbReference>
<reference evidence="4 6" key="1">
    <citation type="submission" date="2014-03" db="EMBL/GenBank/DDBJ databases">
        <title>Complete genome sequence of the Radio-Resistant Rubrobacter radiotolerans RSPS-4.</title>
        <authorList>
            <person name="Egas C.C."/>
            <person name="Barroso C.C."/>
            <person name="Froufe H.J.C."/>
            <person name="Pacheco J.J."/>
            <person name="Albuquerque L.L."/>
            <person name="da Costa M.M.S."/>
        </authorList>
    </citation>
    <scope>NUCLEOTIDE SEQUENCE [LARGE SCALE GENOMIC DNA]</scope>
    <source>
        <strain evidence="4 6">RSPS-4</strain>
    </source>
</reference>
<gene>
    <name evidence="4" type="ORF">RradSPS_2403</name>
    <name evidence="5" type="ORF">SIL72_13765</name>
</gene>
<dbReference type="GO" id="GO:0008654">
    <property type="term" value="P:phospholipid biosynthetic process"/>
    <property type="evidence" value="ECO:0007669"/>
    <property type="project" value="InterPro"/>
</dbReference>
<dbReference type="GO" id="GO:0004512">
    <property type="term" value="F:inositol-3-phosphate synthase activity"/>
    <property type="evidence" value="ECO:0007669"/>
    <property type="project" value="InterPro"/>
</dbReference>
<dbReference type="SUPFAM" id="SSF51735">
    <property type="entry name" value="NAD(P)-binding Rossmann-fold domains"/>
    <property type="match status" value="1"/>
</dbReference>
<dbReference type="InterPro" id="IPR013021">
    <property type="entry name" value="Myo-inos-1-P_Synthase_GAPDH"/>
</dbReference>
<keyword evidence="6" id="KW-1185">Reference proteome</keyword>
<dbReference type="RefSeq" id="WP_198024490.1">
    <property type="nucleotide sequence ID" value="NZ_CP007514.1"/>
</dbReference>
<organism evidence="4 6">
    <name type="scientific">Rubrobacter radiotolerans</name>
    <name type="common">Arthrobacter radiotolerans</name>
    <dbReference type="NCBI Taxonomy" id="42256"/>
    <lineage>
        <taxon>Bacteria</taxon>
        <taxon>Bacillati</taxon>
        <taxon>Actinomycetota</taxon>
        <taxon>Rubrobacteria</taxon>
        <taxon>Rubrobacterales</taxon>
        <taxon>Rubrobacteraceae</taxon>
        <taxon>Rubrobacter</taxon>
    </lineage>
</organism>
<proteinExistence type="inferred from homology"/>
<keyword evidence="2" id="KW-1133">Transmembrane helix</keyword>
<evidence type="ECO:0000256" key="1">
    <source>
        <dbReference type="ARBA" id="ARBA00010813"/>
    </source>
</evidence>
<dbReference type="Pfam" id="PF07994">
    <property type="entry name" value="NAD_binding_5"/>
    <property type="match status" value="1"/>
</dbReference>
<evidence type="ECO:0000313" key="4">
    <source>
        <dbReference type="EMBL" id="AHY47686.1"/>
    </source>
</evidence>
<comment type="similarity">
    <text evidence="1">Belongs to the myo-inositol 1-phosphate synthase family.</text>
</comment>
<dbReference type="KEGG" id="rrd:RradSPS_2403"/>
<dbReference type="SUPFAM" id="SSF55347">
    <property type="entry name" value="Glyceraldehyde-3-phosphate dehydrogenase-like, C-terminal domain"/>
    <property type="match status" value="1"/>
</dbReference>
<evidence type="ECO:0000313" key="6">
    <source>
        <dbReference type="Proteomes" id="UP000025229"/>
    </source>
</evidence>
<dbReference type="Gene3D" id="3.40.50.720">
    <property type="entry name" value="NAD(P)-binding Rossmann-like Domain"/>
    <property type="match status" value="1"/>
</dbReference>
<evidence type="ECO:0000259" key="3">
    <source>
        <dbReference type="Pfam" id="PF01658"/>
    </source>
</evidence>
<name>A0A023X653_RUBRA</name>
<dbReference type="Pfam" id="PF01658">
    <property type="entry name" value="Inos-1-P_synth"/>
    <property type="match status" value="1"/>
</dbReference>
<dbReference type="EMBL" id="JAWXXX010000001">
    <property type="protein sequence ID" value="MDX5895089.1"/>
    <property type="molecule type" value="Genomic_DNA"/>
</dbReference>
<accession>A0A023X653</accession>
<dbReference type="GO" id="GO:0006021">
    <property type="term" value="P:inositol biosynthetic process"/>
    <property type="evidence" value="ECO:0007669"/>
    <property type="project" value="InterPro"/>
</dbReference>
<dbReference type="InterPro" id="IPR036291">
    <property type="entry name" value="NAD(P)-bd_dom_sf"/>
</dbReference>
<sequence>MTEHPQTGESGATEMQKNRRVGVAIVGVGGAVATTAIAGVAMIRKGLAGTDGLPLADAPGTGSLVAYENLVFGGWDLSGEDLSEAAASHGVLDKAQIFAVKDELDAVVPWPAAGNREFCRNAKGDNVAVASGHREQVEMIRTDLRRFREENALDEVVLVNLASTERAVDPSSPVLASAGAFERGVEESDPAIGPAMLYAYAAISSGVPYVNFTPSAAADVPALVELAGRENVPVSGKDGKTGQTMVKTVLAPAFRSRGLKVEGWFSTNILGNRDGQILDDPDSLASKVTTKGSVLDEMLGYPVKDHIVSIHYYPPRGDDKEAWDNIDLVGFMGRRMQMKVNFLCSDSVLAAPLVIELVRLSELAKRRGEGGVQEQFGLFFKAPTVANGHAPEHALHRQEERLFKWLLSGSPDAS</sequence>
<dbReference type="InterPro" id="IPR002587">
    <property type="entry name" value="Myo-inos-1-P_Synthase"/>
</dbReference>
<dbReference type="PATRIC" id="fig|42256.3.peg.2447"/>
<dbReference type="Proteomes" id="UP001281130">
    <property type="component" value="Unassembled WGS sequence"/>
</dbReference>
<dbReference type="AlphaFoldDB" id="A0A023X653"/>
<keyword evidence="2" id="KW-0472">Membrane</keyword>
<feature type="transmembrane region" description="Helical" evidence="2">
    <location>
        <begin position="21"/>
        <end position="43"/>
    </location>
</feature>
<dbReference type="PIRSF" id="PIRSF015578">
    <property type="entry name" value="Myoinos-ppht_syn"/>
    <property type="match status" value="1"/>
</dbReference>
<dbReference type="Proteomes" id="UP000025229">
    <property type="component" value="Chromosome"/>
</dbReference>
<evidence type="ECO:0000256" key="2">
    <source>
        <dbReference type="SAM" id="Phobius"/>
    </source>
</evidence>
<dbReference type="EMBL" id="CP007514">
    <property type="protein sequence ID" value="AHY47686.1"/>
    <property type="molecule type" value="Genomic_DNA"/>
</dbReference>
<feature type="domain" description="Myo-inositol-1-phosphate synthase GAPDH-like" evidence="3">
    <location>
        <begin position="242"/>
        <end position="347"/>
    </location>
</feature>
<reference evidence="5" key="2">
    <citation type="submission" date="2023-11" db="EMBL/GenBank/DDBJ databases">
        <title>MicrobeMod: A computational toolkit for identifying prokaryotic methylation and restriction-modification with nanopore sequencing.</title>
        <authorList>
            <person name="Crits-Christoph A."/>
            <person name="Kang S.C."/>
            <person name="Lee H."/>
            <person name="Ostrov N."/>
        </authorList>
    </citation>
    <scope>NUCLEOTIDE SEQUENCE</scope>
    <source>
        <strain evidence="5">ATCC 51242</strain>
    </source>
</reference>